<reference evidence="1 2" key="1">
    <citation type="submission" date="2015-09" db="EMBL/GenBank/DDBJ databases">
        <authorList>
            <consortium name="Pathogen Informatics"/>
        </authorList>
    </citation>
    <scope>NUCLEOTIDE SEQUENCE [LARGE SCALE GENOMIC DNA]</scope>
    <source>
        <strain evidence="1 2">2789STDY5608860</strain>
    </source>
</reference>
<evidence type="ECO:0000313" key="2">
    <source>
        <dbReference type="Proteomes" id="UP000095384"/>
    </source>
</evidence>
<organism evidence="1 2">
    <name type="scientific">Agathobacter rectalis</name>
    <dbReference type="NCBI Taxonomy" id="39491"/>
    <lineage>
        <taxon>Bacteria</taxon>
        <taxon>Bacillati</taxon>
        <taxon>Bacillota</taxon>
        <taxon>Clostridia</taxon>
        <taxon>Lachnospirales</taxon>
        <taxon>Lachnospiraceae</taxon>
        <taxon>Agathobacter</taxon>
    </lineage>
</organism>
<dbReference type="AlphaFoldDB" id="A0A174GBT5"/>
<sequence length="46" mass="5266">MFKEISGRDLFIIEGGKKNPVWKFFEGTGYFVIGVYNGIKDWFGAC</sequence>
<dbReference type="Proteomes" id="UP000095384">
    <property type="component" value="Unassembled WGS sequence"/>
</dbReference>
<evidence type="ECO:0000313" key="1">
    <source>
        <dbReference type="EMBL" id="CUO59097.1"/>
    </source>
</evidence>
<dbReference type="EMBL" id="CYYW01000025">
    <property type="protein sequence ID" value="CUO59097.1"/>
    <property type="molecule type" value="Genomic_DNA"/>
</dbReference>
<protein>
    <submittedName>
        <fullName evidence="1">Uncharacterized protein</fullName>
    </submittedName>
</protein>
<dbReference type="RefSeq" id="WP_012743871.1">
    <property type="nucleotide sequence ID" value="NZ_CP092643.1"/>
</dbReference>
<name>A0A174GBT5_9FIRM</name>
<proteinExistence type="predicted"/>
<dbReference type="GeneID" id="86989795"/>
<accession>A0A174GBT5</accession>
<gene>
    <name evidence="1" type="ORF">ERS852417_02647</name>
</gene>